<accession>A0A0R2BIW6</accession>
<gene>
    <name evidence="1" type="ORF">FC84_GL001660</name>
</gene>
<dbReference type="PATRIC" id="fig|1423738.3.peg.1685"/>
<evidence type="ECO:0000313" key="1">
    <source>
        <dbReference type="EMBL" id="KRM79480.1"/>
    </source>
</evidence>
<keyword evidence="2" id="KW-1185">Reference proteome</keyword>
<name>A0A0R2BIW6_9LACO</name>
<dbReference type="Proteomes" id="UP000051813">
    <property type="component" value="Unassembled WGS sequence"/>
</dbReference>
<reference evidence="1 2" key="1">
    <citation type="journal article" date="2015" name="Genome Announc.">
        <title>Expanding the biotechnology potential of lactobacilli through comparative genomics of 213 strains and associated genera.</title>
        <authorList>
            <person name="Sun Z."/>
            <person name="Harris H.M."/>
            <person name="McCann A."/>
            <person name="Guo C."/>
            <person name="Argimon S."/>
            <person name="Zhang W."/>
            <person name="Yang X."/>
            <person name="Jeffery I.B."/>
            <person name="Cooney J.C."/>
            <person name="Kagawa T.F."/>
            <person name="Liu W."/>
            <person name="Song Y."/>
            <person name="Salvetti E."/>
            <person name="Wrobel A."/>
            <person name="Rasinkangas P."/>
            <person name="Parkhill J."/>
            <person name="Rea M.C."/>
            <person name="O'Sullivan O."/>
            <person name="Ritari J."/>
            <person name="Douillard F.P."/>
            <person name="Paul Ross R."/>
            <person name="Yang R."/>
            <person name="Briner A.E."/>
            <person name="Felis G.E."/>
            <person name="de Vos W.M."/>
            <person name="Barrangou R."/>
            <person name="Klaenhammer T.R."/>
            <person name="Caufield P.W."/>
            <person name="Cui Y."/>
            <person name="Zhang H."/>
            <person name="O'Toole P.W."/>
        </authorList>
    </citation>
    <scope>NUCLEOTIDE SEQUENCE [LARGE SCALE GENOMIC DNA]</scope>
    <source>
        <strain evidence="1 2">DSM 20335</strain>
    </source>
</reference>
<protein>
    <submittedName>
        <fullName evidence="1">Uncharacterized protein</fullName>
    </submittedName>
</protein>
<comment type="caution">
    <text evidence="1">The sequence shown here is derived from an EMBL/GenBank/DDBJ whole genome shotgun (WGS) entry which is preliminary data.</text>
</comment>
<sequence length="72" mass="8644">MELYKLLSKNDRLFLKDKLNIIVEERNYSDDEVDNVYEAIEDFHILKSFDKNYDLTKDGEQALELLNSNIWD</sequence>
<dbReference type="OrthoDB" id="9925747at2"/>
<organism evidence="1 2">
    <name type="scientific">Lapidilactobacillus dextrinicus DSM 20335</name>
    <dbReference type="NCBI Taxonomy" id="1423738"/>
    <lineage>
        <taxon>Bacteria</taxon>
        <taxon>Bacillati</taxon>
        <taxon>Bacillota</taxon>
        <taxon>Bacilli</taxon>
        <taxon>Lactobacillales</taxon>
        <taxon>Lactobacillaceae</taxon>
        <taxon>Lapidilactobacillus</taxon>
    </lineage>
</organism>
<proteinExistence type="predicted"/>
<dbReference type="EMBL" id="AYYK01000004">
    <property type="protein sequence ID" value="KRM79480.1"/>
    <property type="molecule type" value="Genomic_DNA"/>
</dbReference>
<dbReference type="STRING" id="1423738.FC84_GL001660"/>
<evidence type="ECO:0000313" key="2">
    <source>
        <dbReference type="Proteomes" id="UP000051813"/>
    </source>
</evidence>
<dbReference type="RefSeq" id="WP_057755809.1">
    <property type="nucleotide sequence ID" value="NZ_AYYK01000004.1"/>
</dbReference>
<dbReference type="AlphaFoldDB" id="A0A0R2BIW6"/>